<dbReference type="OrthoDB" id="1043265at2"/>
<comment type="caution">
    <text evidence="3">The sequence shown here is derived from an EMBL/GenBank/DDBJ whole genome shotgun (WGS) entry which is preliminary data.</text>
</comment>
<dbReference type="PROSITE" id="PS51257">
    <property type="entry name" value="PROKAR_LIPOPROTEIN"/>
    <property type="match status" value="1"/>
</dbReference>
<proteinExistence type="predicted"/>
<dbReference type="GO" id="GO:0003677">
    <property type="term" value="F:DNA binding"/>
    <property type="evidence" value="ECO:0007669"/>
    <property type="project" value="UniProtKB-KW"/>
</dbReference>
<dbReference type="Pfam" id="PF13004">
    <property type="entry name" value="BACON"/>
    <property type="match status" value="1"/>
</dbReference>
<protein>
    <submittedName>
        <fullName evidence="3">DNA-binding protein</fullName>
    </submittedName>
</protein>
<feature type="domain" description="BACON" evidence="2">
    <location>
        <begin position="254"/>
        <end position="299"/>
    </location>
</feature>
<evidence type="ECO:0000313" key="4">
    <source>
        <dbReference type="Proteomes" id="UP000029723"/>
    </source>
</evidence>
<name>A0A098YTA6_9BACT</name>
<evidence type="ECO:0000259" key="2">
    <source>
        <dbReference type="Pfam" id="PF13004"/>
    </source>
</evidence>
<reference evidence="3 4" key="1">
    <citation type="submission" date="2014-07" db="EMBL/GenBank/DDBJ databases">
        <authorList>
            <person name="McCorrison J."/>
            <person name="Sanka R."/>
            <person name="Torralba M."/>
            <person name="Gillis M."/>
            <person name="Haft D.H."/>
            <person name="Methe B."/>
            <person name="Sutton G."/>
            <person name="Nelson K.E."/>
        </authorList>
    </citation>
    <scope>NUCLEOTIDE SEQUENCE [LARGE SCALE GENOMIC DNA]</scope>
    <source>
        <strain evidence="3 4">S9-PR14</strain>
    </source>
</reference>
<evidence type="ECO:0000313" key="3">
    <source>
        <dbReference type="EMBL" id="KGI22930.1"/>
    </source>
</evidence>
<dbReference type="RefSeq" id="WP_036926074.1">
    <property type="nucleotide sequence ID" value="NZ_JRPQ01000038.1"/>
</dbReference>
<accession>A0A098YTA6</accession>
<organism evidence="3 4">
    <name type="scientific">Hoylesella timonensis S9-PR14</name>
    <dbReference type="NCBI Taxonomy" id="1401062"/>
    <lineage>
        <taxon>Bacteria</taxon>
        <taxon>Pseudomonadati</taxon>
        <taxon>Bacteroidota</taxon>
        <taxon>Bacteroidia</taxon>
        <taxon>Bacteroidales</taxon>
        <taxon>Prevotellaceae</taxon>
        <taxon>Hoylesella</taxon>
    </lineage>
</organism>
<dbReference type="AlphaFoldDB" id="A0A098YTA6"/>
<keyword evidence="1" id="KW-0732">Signal</keyword>
<evidence type="ECO:0000256" key="1">
    <source>
        <dbReference type="SAM" id="SignalP"/>
    </source>
</evidence>
<feature type="signal peptide" evidence="1">
    <location>
        <begin position="1"/>
        <end position="20"/>
    </location>
</feature>
<gene>
    <name evidence="3" type="ORF">HMPREF9304_01645</name>
</gene>
<dbReference type="EMBL" id="JRPQ01000038">
    <property type="protein sequence ID" value="KGI22930.1"/>
    <property type="molecule type" value="Genomic_DNA"/>
</dbReference>
<keyword evidence="3" id="KW-0238">DNA-binding</keyword>
<dbReference type="InterPro" id="IPR024361">
    <property type="entry name" value="BACON"/>
</dbReference>
<dbReference type="Proteomes" id="UP000029723">
    <property type="component" value="Unassembled WGS sequence"/>
</dbReference>
<dbReference type="Gene3D" id="2.60.40.10">
    <property type="entry name" value="Immunoglobulins"/>
    <property type="match status" value="1"/>
</dbReference>
<feature type="chain" id="PRO_5001951466" evidence="1">
    <location>
        <begin position="21"/>
        <end position="505"/>
    </location>
</feature>
<dbReference type="InterPro" id="IPR013783">
    <property type="entry name" value="Ig-like_fold"/>
</dbReference>
<sequence>MKLKYIFLTFIAFIALGFTSCEDNKDITLLDAVQVSSSYVSIPVEGGESSIIVKASTDWTMEKVVTKTDSVKWLSITKGKDNEGNELLTFKADKTLDGRSAQVLIHCAGETQYVNVIQGLSKKEVVTVANVLAGPAGKTYRVKGIVSSISNTLYGNWILKDKTGEILIYGTKDEKGNKKNFASLGIEVGDEVTVEGPKKIYGSTIELADVDVLNIVKSLIKVDSVFNDTIAVGGGETTVHLTCKGQGVSVEIPESAKSWLAISSIQSRGTNAVVKFMATANTGGDRHCKIIFHTTDGKKDYTSSATIVQLGAIVKASVANFLAAPVGETQYRLTGIVTKIKNAEYGNVYLKDFSGEVYVYGLHGFKGKDVKEGDIITVAGKRGEYKGTPQMVKGALENVKHVTPITIADVLKKSDSKEVHYLVTGTIKEIKNADYGNMTLKDGDSEIYLYGCYPGYGATDDARKGAVGKLGLKVGDKLTVIATKSTFKGTAQLANGVYYKHESAK</sequence>
<dbReference type="CDD" id="cd14948">
    <property type="entry name" value="BACON"/>
    <property type="match status" value="1"/>
</dbReference>